<evidence type="ECO:0000313" key="2">
    <source>
        <dbReference type="EMBL" id="ORX82477.1"/>
    </source>
</evidence>
<feature type="transmembrane region" description="Helical" evidence="1">
    <location>
        <begin position="169"/>
        <end position="187"/>
    </location>
</feature>
<dbReference type="Proteomes" id="UP000193944">
    <property type="component" value="Unassembled WGS sequence"/>
</dbReference>
<protein>
    <recommendedName>
        <fullName evidence="4">G-protein coupled receptors family 1 profile domain-containing protein</fullName>
    </recommendedName>
</protein>
<feature type="transmembrane region" description="Helical" evidence="1">
    <location>
        <begin position="247"/>
        <end position="264"/>
    </location>
</feature>
<keyword evidence="3" id="KW-1185">Reference proteome</keyword>
<reference evidence="2 3" key="2">
    <citation type="submission" date="2016-08" db="EMBL/GenBank/DDBJ databases">
        <title>Pervasive Adenine N6-methylation of Active Genes in Fungi.</title>
        <authorList>
            <consortium name="DOE Joint Genome Institute"/>
            <person name="Mondo S.J."/>
            <person name="Dannebaum R.O."/>
            <person name="Kuo R.C."/>
            <person name="Labutti K."/>
            <person name="Haridas S."/>
            <person name="Kuo A."/>
            <person name="Salamov A."/>
            <person name="Ahrendt S.R."/>
            <person name="Lipzen A."/>
            <person name="Sullivan W."/>
            <person name="Andreopoulos W.B."/>
            <person name="Clum A."/>
            <person name="Lindquist E."/>
            <person name="Daum C."/>
            <person name="Ramamoorthy G.K."/>
            <person name="Gryganskyi A."/>
            <person name="Culley D."/>
            <person name="Magnuson J.K."/>
            <person name="James T.Y."/>
            <person name="O'Malley M.A."/>
            <person name="Stajich J.E."/>
            <person name="Spatafora J.W."/>
            <person name="Visel A."/>
            <person name="Grigoriev I.V."/>
        </authorList>
    </citation>
    <scope>NUCLEOTIDE SEQUENCE [LARGE SCALE GENOMIC DNA]</scope>
    <source>
        <strain evidence="2 3">S4</strain>
    </source>
</reference>
<accession>A0A1Y1X9Q8</accession>
<organism evidence="2 3">
    <name type="scientific">Anaeromyces robustus</name>
    <dbReference type="NCBI Taxonomy" id="1754192"/>
    <lineage>
        <taxon>Eukaryota</taxon>
        <taxon>Fungi</taxon>
        <taxon>Fungi incertae sedis</taxon>
        <taxon>Chytridiomycota</taxon>
        <taxon>Chytridiomycota incertae sedis</taxon>
        <taxon>Neocallimastigomycetes</taxon>
        <taxon>Neocallimastigales</taxon>
        <taxon>Neocallimastigaceae</taxon>
        <taxon>Anaeromyces</taxon>
    </lineage>
</organism>
<feature type="transmembrane region" description="Helical" evidence="1">
    <location>
        <begin position="107"/>
        <end position="129"/>
    </location>
</feature>
<reference evidence="2 3" key="1">
    <citation type="submission" date="2016-08" db="EMBL/GenBank/DDBJ databases">
        <title>A Parts List for Fungal Cellulosomes Revealed by Comparative Genomics.</title>
        <authorList>
            <consortium name="DOE Joint Genome Institute"/>
            <person name="Haitjema C.H."/>
            <person name="Gilmore S.P."/>
            <person name="Henske J.K."/>
            <person name="Solomon K.V."/>
            <person name="De Groot R."/>
            <person name="Kuo A."/>
            <person name="Mondo S.J."/>
            <person name="Salamov A.A."/>
            <person name="Labutti K."/>
            <person name="Zhao Z."/>
            <person name="Chiniquy J."/>
            <person name="Barry K."/>
            <person name="Brewer H.M."/>
            <person name="Purvine S.O."/>
            <person name="Wright A.T."/>
            <person name="Boxma B."/>
            <person name="Van Alen T."/>
            <person name="Hackstein J.H."/>
            <person name="Baker S.E."/>
            <person name="Grigoriev I.V."/>
            <person name="O'Malley M.A."/>
        </authorList>
    </citation>
    <scope>NUCLEOTIDE SEQUENCE [LARGE SCALE GENOMIC DNA]</scope>
    <source>
        <strain evidence="2 3">S4</strain>
    </source>
</reference>
<dbReference type="EMBL" id="MCFG01000094">
    <property type="protein sequence ID" value="ORX82477.1"/>
    <property type="molecule type" value="Genomic_DNA"/>
</dbReference>
<keyword evidence="1" id="KW-1133">Transmembrane helix</keyword>
<feature type="transmembrane region" description="Helical" evidence="1">
    <location>
        <begin position="207"/>
        <end position="227"/>
    </location>
</feature>
<sequence length="372" mass="43327">MITKTQETIALVEHIIAFFCDLCTIFFTNNTNIQMLCVFDISQHIIKVARIIIYGFALINSPPWFCYLHYFVNCFSHNITHITACILIFNLYAAIKHPDSFSKYHLIFRSHIYIFVILYTAIFSLTALYEPLILKYSVKHINESHNCSSGYRYKLLQYILTSPIIDLPFTLPAIYCTLSIIRAIRVIPRDTLKSQISTIINISFSRWLRILFATIAITVPSFLNIYWDINNGIKAEKNIEKEEEKLGLVYYITSSSGILIFFLANSSSEIKKKLGLMKEWTTTDYYNARDSFNPHLYYPNRNSNINNDIRYNYKNNNSYMNNNSYVNNNSFNTSFNTSFNSNNNSSNVLLNSDLGHNKIENVMHYHNINYSK</sequence>
<comment type="caution">
    <text evidence="2">The sequence shown here is derived from an EMBL/GenBank/DDBJ whole genome shotgun (WGS) entry which is preliminary data.</text>
</comment>
<dbReference type="AlphaFoldDB" id="A0A1Y1X9Q8"/>
<evidence type="ECO:0000313" key="3">
    <source>
        <dbReference type="Proteomes" id="UP000193944"/>
    </source>
</evidence>
<keyword evidence="1" id="KW-0812">Transmembrane</keyword>
<feature type="transmembrane region" description="Helical" evidence="1">
    <location>
        <begin position="78"/>
        <end position="95"/>
    </location>
</feature>
<evidence type="ECO:0008006" key="4">
    <source>
        <dbReference type="Google" id="ProtNLM"/>
    </source>
</evidence>
<evidence type="ECO:0000256" key="1">
    <source>
        <dbReference type="SAM" id="Phobius"/>
    </source>
</evidence>
<proteinExistence type="predicted"/>
<gene>
    <name evidence="2" type="ORF">BCR32DRAFT_292634</name>
</gene>
<feature type="transmembrane region" description="Helical" evidence="1">
    <location>
        <begin position="51"/>
        <end position="72"/>
    </location>
</feature>
<keyword evidence="1" id="KW-0472">Membrane</keyword>
<name>A0A1Y1X9Q8_9FUNG</name>